<evidence type="ECO:0000313" key="3">
    <source>
        <dbReference type="Proteomes" id="UP000757232"/>
    </source>
</evidence>
<feature type="region of interest" description="Disordered" evidence="1">
    <location>
        <begin position="263"/>
        <end position="333"/>
    </location>
</feature>
<feature type="compositionally biased region" description="Polar residues" evidence="1">
    <location>
        <begin position="279"/>
        <end position="298"/>
    </location>
</feature>
<feature type="compositionally biased region" description="Pro residues" evidence="1">
    <location>
        <begin position="547"/>
        <end position="559"/>
    </location>
</feature>
<reference evidence="2" key="1">
    <citation type="submission" date="2016-06" db="EMBL/GenBank/DDBJ databases">
        <title>Draft Genome sequence of the fungus Inonotus baumii.</title>
        <authorList>
            <person name="Zhu H."/>
            <person name="Lin W."/>
        </authorList>
    </citation>
    <scope>NUCLEOTIDE SEQUENCE</scope>
    <source>
        <strain evidence="2">821</strain>
    </source>
</reference>
<feature type="region of interest" description="Disordered" evidence="1">
    <location>
        <begin position="155"/>
        <end position="215"/>
    </location>
</feature>
<accession>A0A9Q5N9F7</accession>
<name>A0A9Q5N9F7_SANBA</name>
<feature type="compositionally biased region" description="Polar residues" evidence="1">
    <location>
        <begin position="220"/>
        <end position="230"/>
    </location>
</feature>
<feature type="region of interest" description="Disordered" evidence="1">
    <location>
        <begin position="1130"/>
        <end position="1169"/>
    </location>
</feature>
<dbReference type="AlphaFoldDB" id="A0A9Q5N9F7"/>
<keyword evidence="3" id="KW-1185">Reference proteome</keyword>
<dbReference type="OrthoDB" id="3270223at2759"/>
<feature type="region of interest" description="Disordered" evidence="1">
    <location>
        <begin position="580"/>
        <end position="611"/>
    </location>
</feature>
<feature type="compositionally biased region" description="Polar residues" evidence="1">
    <location>
        <begin position="169"/>
        <end position="192"/>
    </location>
</feature>
<feature type="compositionally biased region" description="Polar residues" evidence="1">
    <location>
        <begin position="320"/>
        <end position="333"/>
    </location>
</feature>
<dbReference type="Proteomes" id="UP000757232">
    <property type="component" value="Unassembled WGS sequence"/>
</dbReference>
<feature type="region of interest" description="Disordered" evidence="1">
    <location>
        <begin position="526"/>
        <end position="565"/>
    </location>
</feature>
<comment type="caution">
    <text evidence="2">The sequence shown here is derived from an EMBL/GenBank/DDBJ whole genome shotgun (WGS) entry which is preliminary data.</text>
</comment>
<evidence type="ECO:0000256" key="1">
    <source>
        <dbReference type="SAM" id="MobiDB-lite"/>
    </source>
</evidence>
<sequence length="1169" mass="126962">MPSGNHPNNNFPNGNLPLAVPPVIITPEQYEANLRYMQHLRQQVEFFSQMNRDGFELYRRAEVDLSRRVAEGERARQQLQQLHQLPNMRAIAGPSTALGNRVGPLPNTNVNFIAYHPPVAVPPTNFVNGNNAFLTNTREAHISYPSFGIASSSSQHDANIRVQQPAPNPSTISGQNVSQAMRQQRRTSNTTLDVPLSQRAPPSSASNQTVAPMSASYAQHQGYPNASANTVPPKAGVQIPQTQPNMQQASFYQVPVATNPFSLGPGQGISGSGPGHQTHYPSSSSSLAGALRETSSARSAPDLIRRTTTESPPTAGEATSHVQQTTASDSVSADNMSRAIDELSSQTNTGTASAVLKSMSDEQFMRAQKELASIGQSQLENNLDSLPKQRQFSTHPSNESFWPHSDAQRAQDEPSVLGGSSSVSFANISRGRSANDTRASQAAVGFATQSGVSSSTFESVPLNYAANSGSQWSESNVANVSHSASAARVLKASIHFSAQRPEIFSTRNIQDYYSAAVASQNANQAQFQVVQEHPNSHHQLEIGRFGTPPPDKNRPPGPITPASANKKTLAKDILWALNKVPEKRKTSTTPESSASDVDLEPPPSKRHGIEFQPTDIPVMDADVFTIPSTLPVETHNNSARIEEINEDVGEGMGVEDALATMGGSIPGAGNPELVPITVTTSDIQTVPDSLPSHSAVESRASSEAEVVADTALQPIEDPSVPLFLPDPEISSTPSRERRKKPQESVLATSSLSLSAAPAHKPQYKKKVYVEVPILTEAKRQLFFLKKDSEHIMANEPSTGTAMQEESEVVHTSVPQANIVDESRHRAAQEVAAVAASRLRKRPCLWNDCFHVANSANSLKVHVLEHIESIPDKERRKYFRVGGENALGGLTSERLSPNICGTTYGDAYSARIKVDITFYNTTIFSMHLITDCEAAFGSSLDLLAHVETNHSSSDNLRPSVKPVVPMMKSAPPLGIMFAYHVINLPVQTAEISPERRARLGPWVAKNCFGNVNLGAPKYNARNQPQRRRAVEDEPKLLGDWQDRYDFLELWPTKLPPNCANLESAKATEEIECGLVLLPDKAGPQGPLREQLLTSRADRLKLPDNEKYEVKAEYNPEEHGDELSEIKVEALSPVVSQEHEQHPRASSHEPSIGYSDFLGVGEPQPVIMSPA</sequence>
<feature type="compositionally biased region" description="Polar residues" evidence="1">
    <location>
        <begin position="388"/>
        <end position="400"/>
    </location>
</feature>
<feature type="compositionally biased region" description="Gly residues" evidence="1">
    <location>
        <begin position="265"/>
        <end position="274"/>
    </location>
</feature>
<evidence type="ECO:0000313" key="2">
    <source>
        <dbReference type="EMBL" id="OCB85369.1"/>
    </source>
</evidence>
<protein>
    <submittedName>
        <fullName evidence="2">Uncharacterized protein</fullName>
    </submittedName>
</protein>
<gene>
    <name evidence="2" type="ORF">A7U60_g7678</name>
</gene>
<feature type="region of interest" description="Disordered" evidence="1">
    <location>
        <begin position="388"/>
        <end position="421"/>
    </location>
</feature>
<feature type="region of interest" description="Disordered" evidence="1">
    <location>
        <begin position="717"/>
        <end position="748"/>
    </location>
</feature>
<feature type="compositionally biased region" description="Polar residues" evidence="1">
    <location>
        <begin position="200"/>
        <end position="215"/>
    </location>
</feature>
<organism evidence="2 3">
    <name type="scientific">Sanghuangporus baumii</name>
    <name type="common">Phellinus baumii</name>
    <dbReference type="NCBI Taxonomy" id="108892"/>
    <lineage>
        <taxon>Eukaryota</taxon>
        <taxon>Fungi</taxon>
        <taxon>Dikarya</taxon>
        <taxon>Basidiomycota</taxon>
        <taxon>Agaricomycotina</taxon>
        <taxon>Agaricomycetes</taxon>
        <taxon>Hymenochaetales</taxon>
        <taxon>Hymenochaetaceae</taxon>
        <taxon>Sanghuangporus</taxon>
    </lineage>
</organism>
<proteinExistence type="predicted"/>
<dbReference type="EMBL" id="LNZH02000210">
    <property type="protein sequence ID" value="OCB85369.1"/>
    <property type="molecule type" value="Genomic_DNA"/>
</dbReference>
<feature type="compositionally biased region" description="Basic and acidic residues" evidence="1">
    <location>
        <begin position="1135"/>
        <end position="1145"/>
    </location>
</feature>
<feature type="region of interest" description="Disordered" evidence="1">
    <location>
        <begin position="220"/>
        <end position="239"/>
    </location>
</feature>